<evidence type="ECO:0000313" key="2">
    <source>
        <dbReference type="Proteomes" id="UP001056120"/>
    </source>
</evidence>
<protein>
    <submittedName>
        <fullName evidence="1">Uncharacterized protein</fullName>
    </submittedName>
</protein>
<reference evidence="2" key="1">
    <citation type="journal article" date="2022" name="Mol. Ecol. Resour.">
        <title>The genomes of chicory, endive, great burdock and yacon provide insights into Asteraceae palaeo-polyploidization history and plant inulin production.</title>
        <authorList>
            <person name="Fan W."/>
            <person name="Wang S."/>
            <person name="Wang H."/>
            <person name="Wang A."/>
            <person name="Jiang F."/>
            <person name="Liu H."/>
            <person name="Zhao H."/>
            <person name="Xu D."/>
            <person name="Zhang Y."/>
        </authorList>
    </citation>
    <scope>NUCLEOTIDE SEQUENCE [LARGE SCALE GENOMIC DNA]</scope>
    <source>
        <strain evidence="2">cv. Yunnan</strain>
    </source>
</reference>
<dbReference type="Proteomes" id="UP001056120">
    <property type="component" value="Linkage Group LG12"/>
</dbReference>
<accession>A0ACB9HND9</accession>
<evidence type="ECO:0000313" key="1">
    <source>
        <dbReference type="EMBL" id="KAI3796816.1"/>
    </source>
</evidence>
<reference evidence="1 2" key="2">
    <citation type="journal article" date="2022" name="Mol. Ecol. Resour.">
        <title>The genomes of chicory, endive, great burdock and yacon provide insights into Asteraceae paleo-polyploidization history and plant inulin production.</title>
        <authorList>
            <person name="Fan W."/>
            <person name="Wang S."/>
            <person name="Wang H."/>
            <person name="Wang A."/>
            <person name="Jiang F."/>
            <person name="Liu H."/>
            <person name="Zhao H."/>
            <person name="Xu D."/>
            <person name="Zhang Y."/>
        </authorList>
    </citation>
    <scope>NUCLEOTIDE SEQUENCE [LARGE SCALE GENOMIC DNA]</scope>
    <source>
        <strain evidence="2">cv. Yunnan</strain>
        <tissue evidence="1">Leaves</tissue>
    </source>
</reference>
<comment type="caution">
    <text evidence="1">The sequence shown here is derived from an EMBL/GenBank/DDBJ whole genome shotgun (WGS) entry which is preliminary data.</text>
</comment>
<proteinExistence type="predicted"/>
<gene>
    <name evidence="1" type="ORF">L1987_39502</name>
</gene>
<sequence length="273" mass="30674">MFKSNPTHQWHANRSSSSGKSILIFSTHVRNISNKDLRIINKILTGCEERSQEPKARWNPKPEQIRILESIFNSGLVNPPRDEIRRIRGRLQEYGQVGDANVFYWFQNRKSRAKQKNHQPLKAKANKAASSKNNFLPTVSVNQPQGLWFPIDEHRNDGADLMMNHNQYGITKDLKVQQEDINIIKMPPTTTTITHLQGGGGGTAIVVFINDVAFEVGVGPFNVKEAFGGDAMLVDLCGQTVLTNELGVTLQSLQHGAFYYLLSSFTYHHAPAH</sequence>
<name>A0ACB9HND9_9ASTR</name>
<organism evidence="1 2">
    <name type="scientific">Smallanthus sonchifolius</name>
    <dbReference type="NCBI Taxonomy" id="185202"/>
    <lineage>
        <taxon>Eukaryota</taxon>
        <taxon>Viridiplantae</taxon>
        <taxon>Streptophyta</taxon>
        <taxon>Embryophyta</taxon>
        <taxon>Tracheophyta</taxon>
        <taxon>Spermatophyta</taxon>
        <taxon>Magnoliopsida</taxon>
        <taxon>eudicotyledons</taxon>
        <taxon>Gunneridae</taxon>
        <taxon>Pentapetalae</taxon>
        <taxon>asterids</taxon>
        <taxon>campanulids</taxon>
        <taxon>Asterales</taxon>
        <taxon>Asteraceae</taxon>
        <taxon>Asteroideae</taxon>
        <taxon>Heliantheae alliance</taxon>
        <taxon>Millerieae</taxon>
        <taxon>Smallanthus</taxon>
    </lineage>
</organism>
<dbReference type="EMBL" id="CM042029">
    <property type="protein sequence ID" value="KAI3796816.1"/>
    <property type="molecule type" value="Genomic_DNA"/>
</dbReference>
<keyword evidence="2" id="KW-1185">Reference proteome</keyword>